<keyword evidence="1 4" id="KW-0808">Transferase</keyword>
<dbReference type="CDD" id="cd04301">
    <property type="entry name" value="NAT_SF"/>
    <property type="match status" value="1"/>
</dbReference>
<dbReference type="GO" id="GO:0016746">
    <property type="term" value="F:acyltransferase activity"/>
    <property type="evidence" value="ECO:0007669"/>
    <property type="project" value="UniProtKB-KW"/>
</dbReference>
<dbReference type="RefSeq" id="WP_331785343.1">
    <property type="nucleotide sequence ID" value="NZ_JAVFKM010000002.1"/>
</dbReference>
<name>A0ABU7WL97_9ACTN</name>
<reference evidence="4 5" key="1">
    <citation type="submission" date="2023-08" db="EMBL/GenBank/DDBJ databases">
        <authorList>
            <person name="Sharma P."/>
            <person name="Verma V."/>
            <person name="Mohan M.K."/>
            <person name="Dubey A.K."/>
        </authorList>
    </citation>
    <scope>NUCLEOTIDE SEQUENCE [LARGE SCALE GENOMIC DNA]</scope>
    <source>
        <strain evidence="4 5">ADP4</strain>
    </source>
</reference>
<dbReference type="InterPro" id="IPR000182">
    <property type="entry name" value="GNAT_dom"/>
</dbReference>
<dbReference type="Pfam" id="PF00583">
    <property type="entry name" value="Acetyltransf_1"/>
    <property type="match status" value="1"/>
</dbReference>
<evidence type="ECO:0000313" key="4">
    <source>
        <dbReference type="EMBL" id="MEF3112305.1"/>
    </source>
</evidence>
<dbReference type="PROSITE" id="PS51186">
    <property type="entry name" value="GNAT"/>
    <property type="match status" value="1"/>
</dbReference>
<dbReference type="Proteomes" id="UP001348265">
    <property type="component" value="Unassembled WGS sequence"/>
</dbReference>
<comment type="caution">
    <text evidence="4">The sequence shown here is derived from an EMBL/GenBank/DDBJ whole genome shotgun (WGS) entry which is preliminary data.</text>
</comment>
<feature type="domain" description="N-acetyltransferase" evidence="3">
    <location>
        <begin position="3"/>
        <end position="179"/>
    </location>
</feature>
<organism evidence="4 5">
    <name type="scientific">Streptomyces chrestomyceticus</name>
    <dbReference type="NCBI Taxonomy" id="68185"/>
    <lineage>
        <taxon>Bacteria</taxon>
        <taxon>Bacillati</taxon>
        <taxon>Actinomycetota</taxon>
        <taxon>Actinomycetes</taxon>
        <taxon>Kitasatosporales</taxon>
        <taxon>Streptomycetaceae</taxon>
        <taxon>Streptomyces</taxon>
    </lineage>
</organism>
<dbReference type="Gene3D" id="3.40.630.30">
    <property type="match status" value="1"/>
</dbReference>
<dbReference type="PANTHER" id="PTHR43420">
    <property type="entry name" value="ACETYLTRANSFERASE"/>
    <property type="match status" value="1"/>
</dbReference>
<proteinExistence type="predicted"/>
<evidence type="ECO:0000259" key="3">
    <source>
        <dbReference type="PROSITE" id="PS51186"/>
    </source>
</evidence>
<keyword evidence="2 4" id="KW-0012">Acyltransferase</keyword>
<evidence type="ECO:0000313" key="5">
    <source>
        <dbReference type="Proteomes" id="UP001348265"/>
    </source>
</evidence>
<dbReference type="PANTHER" id="PTHR43420:SF44">
    <property type="entry name" value="ACETYLTRANSFERASE YPEA"/>
    <property type="match status" value="1"/>
</dbReference>
<dbReference type="InterPro" id="IPR050680">
    <property type="entry name" value="YpeA/RimI_acetyltransf"/>
</dbReference>
<dbReference type="InterPro" id="IPR016181">
    <property type="entry name" value="Acyl_CoA_acyltransferase"/>
</dbReference>
<keyword evidence="5" id="KW-1185">Reference proteome</keyword>
<evidence type="ECO:0000256" key="1">
    <source>
        <dbReference type="ARBA" id="ARBA00022679"/>
    </source>
</evidence>
<accession>A0ABU7WL97</accession>
<dbReference type="SUPFAM" id="SSF55729">
    <property type="entry name" value="Acyl-CoA N-acyltransferases (Nat)"/>
    <property type="match status" value="1"/>
</dbReference>
<dbReference type="EMBL" id="JAVFKM010000002">
    <property type="protein sequence ID" value="MEF3112305.1"/>
    <property type="molecule type" value="Genomic_DNA"/>
</dbReference>
<gene>
    <name evidence="4" type="ORF">RB636_03705</name>
</gene>
<evidence type="ECO:0000256" key="2">
    <source>
        <dbReference type="ARBA" id="ARBA00023315"/>
    </source>
</evidence>
<sequence length="181" mass="20362">MGYLIRPVKADEWKRLRELRLAALSDPVARIAFNEPFEKVAAYPDEVWQRRAARSDEDRDPLTFIGEAPDGSWGGMVVVLVEQEDADERGGGEAPWAHVVGVYVRPEHRGTGLVRDLFAAAVEWAWSRSGPAVERVRLWVHQENDRAAALYRSLGFVETGRTMADPKDEGAVEYEMALERA</sequence>
<dbReference type="EC" id="2.3.1.-" evidence="4"/>
<protein>
    <submittedName>
        <fullName evidence="4">GNAT family N-acetyltransferase</fullName>
        <ecNumber evidence="4">2.3.1.-</ecNumber>
    </submittedName>
</protein>